<gene>
    <name evidence="5" type="ORF">GCM10009747_15420</name>
</gene>
<comment type="cofactor">
    <cofactor evidence="1">
        <name>FAD</name>
        <dbReference type="ChEBI" id="CHEBI:57692"/>
    </cofactor>
</comment>
<keyword evidence="2" id="KW-0285">Flavoprotein</keyword>
<evidence type="ECO:0000313" key="6">
    <source>
        <dbReference type="Proteomes" id="UP001500506"/>
    </source>
</evidence>
<feature type="domain" description="FAD-binding" evidence="4">
    <location>
        <begin position="12"/>
        <end position="360"/>
    </location>
</feature>
<evidence type="ECO:0000256" key="1">
    <source>
        <dbReference type="ARBA" id="ARBA00001974"/>
    </source>
</evidence>
<evidence type="ECO:0000259" key="4">
    <source>
        <dbReference type="Pfam" id="PF01494"/>
    </source>
</evidence>
<dbReference type="Gene3D" id="3.30.70.2450">
    <property type="match status" value="1"/>
</dbReference>
<reference evidence="6" key="1">
    <citation type="journal article" date="2019" name="Int. J. Syst. Evol. Microbiol.">
        <title>The Global Catalogue of Microorganisms (GCM) 10K type strain sequencing project: providing services to taxonomists for standard genome sequencing and annotation.</title>
        <authorList>
            <consortium name="The Broad Institute Genomics Platform"/>
            <consortium name="The Broad Institute Genome Sequencing Center for Infectious Disease"/>
            <person name="Wu L."/>
            <person name="Ma J."/>
        </authorList>
    </citation>
    <scope>NUCLEOTIDE SEQUENCE [LARGE SCALE GENOMIC DNA]</scope>
    <source>
        <strain evidence="6">JCM 14319</strain>
    </source>
</reference>
<organism evidence="5 6">
    <name type="scientific">Agromyces humatus</name>
    <dbReference type="NCBI Taxonomy" id="279573"/>
    <lineage>
        <taxon>Bacteria</taxon>
        <taxon>Bacillati</taxon>
        <taxon>Actinomycetota</taxon>
        <taxon>Actinomycetes</taxon>
        <taxon>Micrococcales</taxon>
        <taxon>Microbacteriaceae</taxon>
        <taxon>Agromyces</taxon>
    </lineage>
</organism>
<evidence type="ECO:0000256" key="3">
    <source>
        <dbReference type="ARBA" id="ARBA00022827"/>
    </source>
</evidence>
<dbReference type="PANTHER" id="PTHR43004">
    <property type="entry name" value="TRK SYSTEM POTASSIUM UPTAKE PROTEIN"/>
    <property type="match status" value="1"/>
</dbReference>
<dbReference type="Gene3D" id="3.40.30.120">
    <property type="match status" value="1"/>
</dbReference>
<proteinExistence type="predicted"/>
<keyword evidence="6" id="KW-1185">Reference proteome</keyword>
<dbReference type="PRINTS" id="PR00420">
    <property type="entry name" value="RNGMNOXGNASE"/>
</dbReference>
<keyword evidence="5" id="KW-0560">Oxidoreductase</keyword>
<dbReference type="InterPro" id="IPR050641">
    <property type="entry name" value="RIFMO-like"/>
</dbReference>
<sequence length="537" mass="58091">MVAIGRSDMTTETDVLVVGAGPTGLTLALQAHAHGARVRIIDRRRERVRPSRAMMLHARALECLRPLGVSEALLDRADTAPEARIHFGRRVVPVQLGHVDLPDTAFPHLTLVRQADVEEVLWSALEEHGVRVEWGVEFLGVSSFSSGGRLVSASLRTTDDRLELHPCRFIAGCDGQSSTVRSVMGATWSGAPYRVEALLADLELQDAPEPGMLHVAVNASGLAFLFALGEGSTWRMLATRPAEPDPSAAFGQLDLPAPADDVRRLLEESSLAATISDVRWSARIPLQRRVAKPFRRGALFLAGDAAHAHSPAGGQGMNNGILDAANLGWKLGLASVGSGHGRLLDSYDQERRRAARRVLALTHAIFFAEASPNPAARLLRGGLLPFAAPVMPALLRRKRLTAIAVRLLAQPYVHYGQSGISRDGAPRNHRWPRPGHRLADAAVTTDGRVGRLHELTAAPGIHVLLERDARWDPDLLGTRQPRALVHIHRIVSHPGRGVVAVRPDGHVGFRCGEADGQLGDWLRLVGAPERLGKPLAR</sequence>
<dbReference type="InterPro" id="IPR036188">
    <property type="entry name" value="FAD/NAD-bd_sf"/>
</dbReference>
<protein>
    <submittedName>
        <fullName evidence="5">FAD-dependent monooxygenase</fullName>
    </submittedName>
</protein>
<dbReference type="Pfam" id="PF01494">
    <property type="entry name" value="FAD_binding_3"/>
    <property type="match status" value="1"/>
</dbReference>
<evidence type="ECO:0000313" key="5">
    <source>
        <dbReference type="EMBL" id="GAA1757675.1"/>
    </source>
</evidence>
<dbReference type="SUPFAM" id="SSF51905">
    <property type="entry name" value="FAD/NAD(P)-binding domain"/>
    <property type="match status" value="1"/>
</dbReference>
<name>A0ABP4WPL8_9MICO</name>
<comment type="caution">
    <text evidence="5">The sequence shown here is derived from an EMBL/GenBank/DDBJ whole genome shotgun (WGS) entry which is preliminary data.</text>
</comment>
<dbReference type="InterPro" id="IPR002938">
    <property type="entry name" value="FAD-bd"/>
</dbReference>
<accession>A0ABP4WPL8</accession>
<dbReference type="PANTHER" id="PTHR43004:SF19">
    <property type="entry name" value="BINDING MONOOXYGENASE, PUTATIVE (JCVI)-RELATED"/>
    <property type="match status" value="1"/>
</dbReference>
<keyword evidence="3" id="KW-0274">FAD</keyword>
<dbReference type="GO" id="GO:0004497">
    <property type="term" value="F:monooxygenase activity"/>
    <property type="evidence" value="ECO:0007669"/>
    <property type="project" value="UniProtKB-KW"/>
</dbReference>
<evidence type="ECO:0000256" key="2">
    <source>
        <dbReference type="ARBA" id="ARBA00022630"/>
    </source>
</evidence>
<dbReference type="Gene3D" id="3.50.50.60">
    <property type="entry name" value="FAD/NAD(P)-binding domain"/>
    <property type="match status" value="1"/>
</dbReference>
<dbReference type="Proteomes" id="UP001500506">
    <property type="component" value="Unassembled WGS sequence"/>
</dbReference>
<dbReference type="EMBL" id="BAAANH010000003">
    <property type="protein sequence ID" value="GAA1757675.1"/>
    <property type="molecule type" value="Genomic_DNA"/>
</dbReference>
<keyword evidence="5" id="KW-0503">Monooxygenase</keyword>